<evidence type="ECO:0000256" key="1">
    <source>
        <dbReference type="ARBA" id="ARBA00006432"/>
    </source>
</evidence>
<comment type="caution">
    <text evidence="5">The sequence shown here is derived from an EMBL/GenBank/DDBJ whole genome shotgun (WGS) entry which is preliminary data.</text>
</comment>
<gene>
    <name evidence="5" type="ORF">JIN82_04280</name>
</gene>
<feature type="domain" description="AMP-dependent synthetase/ligase" evidence="3">
    <location>
        <begin position="205"/>
        <end position="569"/>
    </location>
</feature>
<dbReference type="Pfam" id="PF00501">
    <property type="entry name" value="AMP-binding"/>
    <property type="match status" value="1"/>
</dbReference>
<accession>A0A8J7MC90</accession>
<dbReference type="InterPro" id="IPR000873">
    <property type="entry name" value="AMP-dep_synth/lig_dom"/>
</dbReference>
<dbReference type="InterPro" id="IPR025110">
    <property type="entry name" value="AMP-bd_C"/>
</dbReference>
<feature type="domain" description="AMP-binding enzyme C-terminal" evidence="4">
    <location>
        <begin position="638"/>
        <end position="701"/>
    </location>
</feature>
<dbReference type="InterPro" id="IPR042099">
    <property type="entry name" value="ANL_N_sf"/>
</dbReference>
<dbReference type="InterPro" id="IPR045851">
    <property type="entry name" value="AMP-bd_C_sf"/>
</dbReference>
<dbReference type="SUPFAM" id="SSF56801">
    <property type="entry name" value="Acetyl-CoA synthetase-like"/>
    <property type="match status" value="1"/>
</dbReference>
<dbReference type="Gene3D" id="3.40.50.12780">
    <property type="entry name" value="N-terminal domain of ligase-like"/>
    <property type="match status" value="1"/>
</dbReference>
<protein>
    <submittedName>
        <fullName evidence="5">AMP-binding protein</fullName>
    </submittedName>
</protein>
<sequence length="715" mass="78662">MSQAIEFFGLENLSQKGALIIPGRLDFHEVLQLENKLADRQITWLCEENISLEFTEQAFLEAEQRNVLAFSLDDDPQLVGKKLKESLANNGVIIFLAGQARTHRGDISPVPASHLQFLCKLGLPIHALSCHMVEENALCTDILRNLPKAIISLSVEIPAKQASPASWREALVLGDERNYSSRSFLEGSLTLNLLAGLKKHGSTSSITDGTDDSTLSYDKILGAAIALSQIIKQETKKKRVAIILPPGKGGLVANLAVLFANKIPVNINFTASNRAIHSSIRQAGVDKYITADPFIRKMPHYPWPPNRDIIYIERELPVLKKKIIRWVILSKILPVPVLAKMLGLGEDRNNDEAVLLFTSGSSGEPKGVPLSHRNVLANICQFGSRVNMSNEHTLLGCLPLFHSFGSTVTLWYPCIEGINLVTYPSPLETKRLADLIEAHQISLLINTPTFLRGYMRRVDPEKLKSLKLIATGAEKLPRSLAEKFAEKFGIMPMEGYGLTETSPATNLNIPDMLVDGTGCDIPSNKAGSVGKLLPGIAVKLTNPANDKATPISEQGVIWLKGSNIFQGYLKDAAKTDEVIKDGWLNTGDIGRVDDDGFLYIEGRISRFSKIAGEMVPHETVEAAINQIYELDQETERKIAVVGVPDEQKGEAIVLLSTLCGDTYHQECIDLRYKLMDMGIPSLWCPRNFIPVEEIPVLASGKLDIKGCEQLAQELS</sequence>
<dbReference type="PANTHER" id="PTHR24096">
    <property type="entry name" value="LONG-CHAIN-FATTY-ACID--COA LIGASE"/>
    <property type="match status" value="1"/>
</dbReference>
<dbReference type="AlphaFoldDB" id="A0A8J7MC90"/>
<organism evidence="5 6">
    <name type="scientific">Persicirhabdus sediminis</name>
    <dbReference type="NCBI Taxonomy" id="454144"/>
    <lineage>
        <taxon>Bacteria</taxon>
        <taxon>Pseudomonadati</taxon>
        <taxon>Verrucomicrobiota</taxon>
        <taxon>Verrucomicrobiia</taxon>
        <taxon>Verrucomicrobiales</taxon>
        <taxon>Verrucomicrobiaceae</taxon>
        <taxon>Persicirhabdus</taxon>
    </lineage>
</organism>
<dbReference type="Proteomes" id="UP000624703">
    <property type="component" value="Unassembled WGS sequence"/>
</dbReference>
<dbReference type="InterPro" id="IPR020845">
    <property type="entry name" value="AMP-binding_CS"/>
</dbReference>
<dbReference type="Gene3D" id="3.30.300.30">
    <property type="match status" value="1"/>
</dbReference>
<dbReference type="RefSeq" id="WP_200310404.1">
    <property type="nucleotide sequence ID" value="NZ_JAENIM010000021.1"/>
</dbReference>
<evidence type="ECO:0000259" key="3">
    <source>
        <dbReference type="Pfam" id="PF00501"/>
    </source>
</evidence>
<comment type="similarity">
    <text evidence="1">Belongs to the ATP-dependent AMP-binding enzyme family.</text>
</comment>
<evidence type="ECO:0000259" key="4">
    <source>
        <dbReference type="Pfam" id="PF13193"/>
    </source>
</evidence>
<reference evidence="5" key="1">
    <citation type="submission" date="2021-01" db="EMBL/GenBank/DDBJ databases">
        <title>Modified the classification status of verrucomicrobia.</title>
        <authorList>
            <person name="Feng X."/>
        </authorList>
    </citation>
    <scope>NUCLEOTIDE SEQUENCE</scope>
    <source>
        <strain evidence="5">_KCTC 22039</strain>
    </source>
</reference>
<name>A0A8J7MC90_9BACT</name>
<evidence type="ECO:0000313" key="6">
    <source>
        <dbReference type="Proteomes" id="UP000624703"/>
    </source>
</evidence>
<dbReference type="EMBL" id="JAENIM010000021">
    <property type="protein sequence ID" value="MBK1790371.1"/>
    <property type="molecule type" value="Genomic_DNA"/>
</dbReference>
<dbReference type="PANTHER" id="PTHR24096:SF149">
    <property type="entry name" value="AMP-BINDING DOMAIN-CONTAINING PROTEIN-RELATED"/>
    <property type="match status" value="1"/>
</dbReference>
<evidence type="ECO:0000313" key="5">
    <source>
        <dbReference type="EMBL" id="MBK1790371.1"/>
    </source>
</evidence>
<dbReference type="GO" id="GO:0016405">
    <property type="term" value="F:CoA-ligase activity"/>
    <property type="evidence" value="ECO:0007669"/>
    <property type="project" value="TreeGrafter"/>
</dbReference>
<evidence type="ECO:0000256" key="2">
    <source>
        <dbReference type="ARBA" id="ARBA00022598"/>
    </source>
</evidence>
<dbReference type="PROSITE" id="PS00455">
    <property type="entry name" value="AMP_BINDING"/>
    <property type="match status" value="1"/>
</dbReference>
<dbReference type="Pfam" id="PF13193">
    <property type="entry name" value="AMP-binding_C"/>
    <property type="match status" value="1"/>
</dbReference>
<keyword evidence="6" id="KW-1185">Reference proteome</keyword>
<keyword evidence="2" id="KW-0436">Ligase</keyword>
<proteinExistence type="inferred from homology"/>